<dbReference type="GeneID" id="20528650"/>
<keyword evidence="6" id="KW-1185">Reference proteome</keyword>
<evidence type="ECO:0000256" key="1">
    <source>
        <dbReference type="ARBA" id="ARBA00004123"/>
    </source>
</evidence>
<organism evidence="5">
    <name type="scientific">Fonticula alba</name>
    <name type="common">Slime mold</name>
    <dbReference type="NCBI Taxonomy" id="691883"/>
    <lineage>
        <taxon>Eukaryota</taxon>
        <taxon>Rotosphaerida</taxon>
        <taxon>Fonticulaceae</taxon>
        <taxon>Fonticula</taxon>
    </lineage>
</organism>
<comment type="similarity">
    <text evidence="2">Belongs to the eukaryotic RPC7 RNA polymerase subunit family.</text>
</comment>
<feature type="region of interest" description="Disordered" evidence="4">
    <location>
        <begin position="173"/>
        <end position="245"/>
    </location>
</feature>
<evidence type="ECO:0000256" key="3">
    <source>
        <dbReference type="ARBA" id="ARBA00023242"/>
    </source>
</evidence>
<dbReference type="AlphaFoldDB" id="A0A058Z6H9"/>
<dbReference type="EMBL" id="KB932206">
    <property type="protein sequence ID" value="KCV69503.1"/>
    <property type="molecule type" value="Genomic_DNA"/>
</dbReference>
<dbReference type="RefSeq" id="XP_009496068.1">
    <property type="nucleotide sequence ID" value="XM_009497793.1"/>
</dbReference>
<dbReference type="GO" id="GO:0005666">
    <property type="term" value="C:RNA polymerase III complex"/>
    <property type="evidence" value="ECO:0007669"/>
    <property type="project" value="TreeGrafter"/>
</dbReference>
<evidence type="ECO:0000313" key="5">
    <source>
        <dbReference type="EMBL" id="KCV69503.1"/>
    </source>
</evidence>
<evidence type="ECO:0000256" key="4">
    <source>
        <dbReference type="SAM" id="MobiDB-lite"/>
    </source>
</evidence>
<proteinExistence type="inferred from homology"/>
<accession>A0A058Z6H9</accession>
<sequence length="245" mass="27251">MPPKKNAYVPRKATVVEPPPLAFPPMPNMPLPQDPECLSDTGAGVPLPGILRHAQFIRINMRYSPYHLSSLTAEVAAERSAKSAQGSGFSFASQTSELPPERKIEMYLDRFELDPSAAYDRLHSIRTAPWTLPEELRIAHARGAHRARAQAERAALIRARIAARQQEQMARLGELTEMERSGANLDDLDVGSEEEEVDENGDPIVEEEEDDDDEDNDYVEDYGDFEDGADDFDDYNDGGDDGAVY</sequence>
<comment type="subcellular location">
    <subcellularLocation>
        <location evidence="1">Nucleus</location>
    </subcellularLocation>
</comment>
<dbReference type="PANTHER" id="PTHR15367:SF2">
    <property type="entry name" value="DNA-DIRECTED RNA POLYMERASE III SUBUNIT"/>
    <property type="match status" value="1"/>
</dbReference>
<feature type="compositionally biased region" description="Acidic residues" evidence="4">
    <location>
        <begin position="186"/>
        <end position="245"/>
    </location>
</feature>
<dbReference type="InterPro" id="IPR024661">
    <property type="entry name" value="RNA_pol_III_Rpc31"/>
</dbReference>
<reference evidence="5" key="1">
    <citation type="submission" date="2013-04" db="EMBL/GenBank/DDBJ databases">
        <title>The Genome Sequence of Fonticula alba ATCC 38817.</title>
        <authorList>
            <consortium name="The Broad Institute Genomics Platform"/>
            <person name="Russ C."/>
            <person name="Cuomo C."/>
            <person name="Burger G."/>
            <person name="Gray M.W."/>
            <person name="Holland P.W.H."/>
            <person name="King N."/>
            <person name="Lang F.B.F."/>
            <person name="Roger A.J."/>
            <person name="Ruiz-Trillo I."/>
            <person name="Brown M."/>
            <person name="Walker B."/>
            <person name="Young S."/>
            <person name="Zeng Q."/>
            <person name="Gargeya S."/>
            <person name="Fitzgerald M."/>
            <person name="Haas B."/>
            <person name="Abouelleil A."/>
            <person name="Allen A.W."/>
            <person name="Alvarado L."/>
            <person name="Arachchi H.M."/>
            <person name="Berlin A.M."/>
            <person name="Chapman S.B."/>
            <person name="Gainer-Dewar J."/>
            <person name="Goldberg J."/>
            <person name="Griggs A."/>
            <person name="Gujja S."/>
            <person name="Hansen M."/>
            <person name="Howarth C."/>
            <person name="Imamovic A."/>
            <person name="Ireland A."/>
            <person name="Larimer J."/>
            <person name="McCowan C."/>
            <person name="Murphy C."/>
            <person name="Pearson M."/>
            <person name="Poon T.W."/>
            <person name="Priest M."/>
            <person name="Roberts A."/>
            <person name="Saif S."/>
            <person name="Shea T."/>
            <person name="Sisk P."/>
            <person name="Sykes S."/>
            <person name="Wortman J."/>
            <person name="Nusbaum C."/>
            <person name="Birren B."/>
        </authorList>
    </citation>
    <scope>NUCLEOTIDE SEQUENCE [LARGE SCALE GENOMIC DNA]</scope>
    <source>
        <strain evidence="5">ATCC 38817</strain>
    </source>
</reference>
<protein>
    <recommendedName>
        <fullName evidence="7">DNA-directed RNA polymerase III subunit</fullName>
    </recommendedName>
</protein>
<gene>
    <name evidence="5" type="ORF">H696_03925</name>
</gene>
<evidence type="ECO:0008006" key="7">
    <source>
        <dbReference type="Google" id="ProtNLM"/>
    </source>
</evidence>
<dbReference type="Proteomes" id="UP000030693">
    <property type="component" value="Unassembled WGS sequence"/>
</dbReference>
<dbReference type="PANTHER" id="PTHR15367">
    <property type="entry name" value="DNA-DIRECTED RNA POLYMERASE III"/>
    <property type="match status" value="1"/>
</dbReference>
<dbReference type="GO" id="GO:0006383">
    <property type="term" value="P:transcription by RNA polymerase III"/>
    <property type="evidence" value="ECO:0007669"/>
    <property type="project" value="InterPro"/>
</dbReference>
<evidence type="ECO:0000313" key="6">
    <source>
        <dbReference type="Proteomes" id="UP000030693"/>
    </source>
</evidence>
<evidence type="ECO:0000256" key="2">
    <source>
        <dbReference type="ARBA" id="ARBA00008352"/>
    </source>
</evidence>
<name>A0A058Z6H9_FONAL</name>
<dbReference type="Pfam" id="PF11705">
    <property type="entry name" value="RNA_pol_3_Rpc31"/>
    <property type="match status" value="1"/>
</dbReference>
<keyword evidence="3" id="KW-0539">Nucleus</keyword>